<keyword evidence="1" id="KW-0732">Signal</keyword>
<dbReference type="GeneTree" id="ENSGT01120000275997"/>
<evidence type="ECO:0000313" key="3">
    <source>
        <dbReference type="Proteomes" id="UP000472277"/>
    </source>
</evidence>
<reference evidence="2" key="1">
    <citation type="submission" date="2025-08" db="UniProtKB">
        <authorList>
            <consortium name="Ensembl"/>
        </authorList>
    </citation>
    <scope>IDENTIFICATION</scope>
</reference>
<dbReference type="AlphaFoldDB" id="A0A674F423"/>
<evidence type="ECO:0000313" key="2">
    <source>
        <dbReference type="Ensembl" id="ENSSTUP00000114737.1"/>
    </source>
</evidence>
<feature type="chain" id="PRO_5025338074" evidence="1">
    <location>
        <begin position="22"/>
        <end position="110"/>
    </location>
</feature>
<accession>A0A674F423</accession>
<proteinExistence type="predicted"/>
<dbReference type="InParanoid" id="A0A674F423"/>
<dbReference type="Proteomes" id="UP000472277">
    <property type="component" value="Chromosome 10"/>
</dbReference>
<reference evidence="2" key="2">
    <citation type="submission" date="2025-09" db="UniProtKB">
        <authorList>
            <consortium name="Ensembl"/>
        </authorList>
    </citation>
    <scope>IDENTIFICATION</scope>
</reference>
<feature type="signal peptide" evidence="1">
    <location>
        <begin position="1"/>
        <end position="21"/>
    </location>
</feature>
<protein>
    <submittedName>
        <fullName evidence="2">Uncharacterized protein</fullName>
    </submittedName>
</protein>
<name>A0A674F423_SALTR</name>
<keyword evidence="3" id="KW-1185">Reference proteome</keyword>
<dbReference type="Ensembl" id="ENSSTUT00000122775.1">
    <property type="protein sequence ID" value="ENSSTUP00000114737.1"/>
    <property type="gene ID" value="ENSSTUG00000050582.1"/>
</dbReference>
<organism evidence="2 3">
    <name type="scientific">Salmo trutta</name>
    <name type="common">Brown trout</name>
    <dbReference type="NCBI Taxonomy" id="8032"/>
    <lineage>
        <taxon>Eukaryota</taxon>
        <taxon>Metazoa</taxon>
        <taxon>Chordata</taxon>
        <taxon>Craniata</taxon>
        <taxon>Vertebrata</taxon>
        <taxon>Euteleostomi</taxon>
        <taxon>Actinopterygii</taxon>
        <taxon>Neopterygii</taxon>
        <taxon>Teleostei</taxon>
        <taxon>Protacanthopterygii</taxon>
        <taxon>Salmoniformes</taxon>
        <taxon>Salmonidae</taxon>
        <taxon>Salmoninae</taxon>
        <taxon>Salmo</taxon>
    </lineage>
</organism>
<evidence type="ECO:0000256" key="1">
    <source>
        <dbReference type="SAM" id="SignalP"/>
    </source>
</evidence>
<sequence length="110" mass="11927">CCIIPCCNILCCLGNILCCLGNILCCLGNIQCCLGIIQCCLGKIQCCLGNIQCCLGNILGCLGKVYTPFAISKINETPRRSMNALQTLEVNWGPRSDTCPQLPRSAERRL</sequence>